<dbReference type="SUPFAM" id="SSF81383">
    <property type="entry name" value="F-box domain"/>
    <property type="match status" value="1"/>
</dbReference>
<dbReference type="InterPro" id="IPR001810">
    <property type="entry name" value="F-box_dom"/>
</dbReference>
<keyword evidence="5" id="KW-1185">Reference proteome</keyword>
<dbReference type="Gene3D" id="1.20.1280.50">
    <property type="match status" value="1"/>
</dbReference>
<comment type="caution">
    <text evidence="4">The sequence shown here is derived from an EMBL/GenBank/DDBJ whole genome shotgun (WGS) entry which is preliminary data.</text>
</comment>
<dbReference type="AlphaFoldDB" id="A0A833VJ70"/>
<evidence type="ECO:0000313" key="5">
    <source>
        <dbReference type="Proteomes" id="UP000623129"/>
    </source>
</evidence>
<dbReference type="EMBL" id="SWLB01000003">
    <property type="protein sequence ID" value="KAF3340091.1"/>
    <property type="molecule type" value="Genomic_DNA"/>
</dbReference>
<protein>
    <submittedName>
        <fullName evidence="4">F-box/kelch-repeat protein</fullName>
    </submittedName>
</protein>
<dbReference type="PROSITE" id="PS50181">
    <property type="entry name" value="FBOX"/>
    <property type="match status" value="1"/>
</dbReference>
<reference evidence="4" key="1">
    <citation type="submission" date="2020-01" db="EMBL/GenBank/DDBJ databases">
        <title>Genome sequence of Kobresia littledalei, the first chromosome-level genome in the family Cyperaceae.</title>
        <authorList>
            <person name="Qu G."/>
        </authorList>
    </citation>
    <scope>NUCLEOTIDE SEQUENCE</scope>
    <source>
        <strain evidence="4">C.B.Clarke</strain>
        <tissue evidence="4">Leaf</tissue>
    </source>
</reference>
<accession>A0A833VJ70</accession>
<dbReference type="Proteomes" id="UP000623129">
    <property type="component" value="Unassembled WGS sequence"/>
</dbReference>
<dbReference type="SUPFAM" id="SSF50965">
    <property type="entry name" value="Galactose oxidase, central domain"/>
    <property type="match status" value="1"/>
</dbReference>
<comment type="pathway">
    <text evidence="1">Protein modification; protein ubiquitination.</text>
</comment>
<dbReference type="InterPro" id="IPR011043">
    <property type="entry name" value="Gal_Oxase/kelch_b-propeller"/>
</dbReference>
<keyword evidence="2" id="KW-0833">Ubl conjugation pathway</keyword>
<dbReference type="Pfam" id="PF12937">
    <property type="entry name" value="F-box-like"/>
    <property type="match status" value="1"/>
</dbReference>
<dbReference type="SMART" id="SM00256">
    <property type="entry name" value="FBOX"/>
    <property type="match status" value="1"/>
</dbReference>
<dbReference type="PANTHER" id="PTHR10706">
    <property type="entry name" value="F-BOX FAMILY PROTEIN"/>
    <property type="match status" value="1"/>
</dbReference>
<organism evidence="4 5">
    <name type="scientific">Carex littledalei</name>
    <dbReference type="NCBI Taxonomy" id="544730"/>
    <lineage>
        <taxon>Eukaryota</taxon>
        <taxon>Viridiplantae</taxon>
        <taxon>Streptophyta</taxon>
        <taxon>Embryophyta</taxon>
        <taxon>Tracheophyta</taxon>
        <taxon>Spermatophyta</taxon>
        <taxon>Magnoliopsida</taxon>
        <taxon>Liliopsida</taxon>
        <taxon>Poales</taxon>
        <taxon>Cyperaceae</taxon>
        <taxon>Cyperoideae</taxon>
        <taxon>Cariceae</taxon>
        <taxon>Carex</taxon>
        <taxon>Carex subgen. Euthyceras</taxon>
    </lineage>
</organism>
<dbReference type="CDD" id="cd09917">
    <property type="entry name" value="F-box_SF"/>
    <property type="match status" value="1"/>
</dbReference>
<dbReference type="InterPro" id="IPR036047">
    <property type="entry name" value="F-box-like_dom_sf"/>
</dbReference>
<dbReference type="InterPro" id="IPR045048">
    <property type="entry name" value="FBXO31/39"/>
</dbReference>
<feature type="domain" description="F-box" evidence="3">
    <location>
        <begin position="117"/>
        <end position="159"/>
    </location>
</feature>
<gene>
    <name evidence="4" type="ORF">FCM35_KLT15862</name>
</gene>
<dbReference type="PANTHER" id="PTHR10706:SF130">
    <property type="entry name" value="F-BOX ONLY PROTEIN 31"/>
    <property type="match status" value="1"/>
</dbReference>
<evidence type="ECO:0000256" key="1">
    <source>
        <dbReference type="ARBA" id="ARBA00004906"/>
    </source>
</evidence>
<evidence type="ECO:0000313" key="4">
    <source>
        <dbReference type="EMBL" id="KAF3340091.1"/>
    </source>
</evidence>
<dbReference type="Pfam" id="PF24750">
    <property type="entry name" value="b-prop_At3g26010-like"/>
    <property type="match status" value="1"/>
</dbReference>
<proteinExistence type="predicted"/>
<evidence type="ECO:0000259" key="3">
    <source>
        <dbReference type="PROSITE" id="PS50181"/>
    </source>
</evidence>
<dbReference type="FunFam" id="1.20.1280.50:FF:000030">
    <property type="entry name" value="F-box/kelch-repeat protein At3g61590"/>
    <property type="match status" value="1"/>
</dbReference>
<name>A0A833VJ70_9POAL</name>
<dbReference type="InterPro" id="IPR056592">
    <property type="entry name" value="Beta-prop_At3g26010-like"/>
</dbReference>
<dbReference type="OrthoDB" id="3219396at2759"/>
<sequence length="488" mass="55468">MCLRQLKLGSGHAQARVNMIQVKLSWVMVPQVLNQFSSGLSIQVGYDIGLFFRSPVNFTCRQLDQLHLRMEVDELSWDCLPLDHFKLPLTAKPTNCCTDIDAPDILTLSDLSIDSVLPDDVFERIFSFLPISSVIRASLTCKRWHEIIHSRRCSLFSPVSKSKPWYFMFTCTSEASPGGFAFDPLTRKWFSFHLPCIEKSNWFVSSSSGLVCCMDSDSWSRVFVSNPIIHEWRQLPEPSGDSQPDYSTVAISVDTKSLNYIVSLVRSKQVSDDFHQWEFVVHLYGSGSGKWVTPVKEVFSGWRGGDDSVICNGFLYCLIQSTGVIANTVPWHRLIMYNIVSSSGSLMHSSIPVPCALTCGRLMNLKDRLVLVGGIAKNDRPDIIKGIGIWELCQNKVWREVAKMPHKYFQGFGELDDVFASSGSHELVYIQSYGSTALLVFDMEKKQWRWSARCPVSKRFPLQLFSGFCFEPRLEEDLRLPFDRRYPG</sequence>
<evidence type="ECO:0000256" key="2">
    <source>
        <dbReference type="ARBA" id="ARBA00022786"/>
    </source>
</evidence>